<evidence type="ECO:0008006" key="8">
    <source>
        <dbReference type="Google" id="ProtNLM"/>
    </source>
</evidence>
<dbReference type="GO" id="GO:0004497">
    <property type="term" value="F:monooxygenase activity"/>
    <property type="evidence" value="ECO:0007669"/>
    <property type="project" value="InterPro"/>
</dbReference>
<dbReference type="GO" id="GO:0005506">
    <property type="term" value="F:iron ion binding"/>
    <property type="evidence" value="ECO:0007669"/>
    <property type="project" value="InterPro"/>
</dbReference>
<gene>
    <name evidence="6" type="ORF">PPNO1_LOCUS816</name>
</gene>
<comment type="cofactor">
    <cofactor evidence="1">
        <name>heme</name>
        <dbReference type="ChEBI" id="CHEBI:30413"/>
    </cofactor>
</comment>
<dbReference type="Proteomes" id="UP000838763">
    <property type="component" value="Unassembled WGS sequence"/>
</dbReference>
<sequence length="327" mass="36419">MLRHVDKLILVMGDVQAREGCIDLGQMLSYLTFDIIAELTFGESLNLLGDPTHAPWLHGLHHGLKFIVIRAILLELPILGSLLEVATTGPLKRKMYEHYQYSRALVDKRFSFTGTGPEDLWKLALRHEHDGRGLTLEERHANAAMFLLAGSETTQTTLSGTIYHLLMNKPAHTRLNNEIRTAFQHGGQISISGVSRLPYIKAVMQEGLRVYPPGGVAIGRYVTKGGIVACGHYLPEGVGFKANRSRKPEIMHRSSSYTVGARRANSTTDSLAWAEMSLALAKLVWHADLDLCPGMENWLDQKCYLSWVTGPLLVKAHKVRHKVRQVG</sequence>
<dbReference type="PANTHER" id="PTHR24305">
    <property type="entry name" value="CYTOCHROME P450"/>
    <property type="match status" value="1"/>
</dbReference>
<evidence type="ECO:0000256" key="1">
    <source>
        <dbReference type="ARBA" id="ARBA00001971"/>
    </source>
</evidence>
<name>A0A9P1GVD9_9PEZI</name>
<keyword evidence="7" id="KW-1185">Reference proteome</keyword>
<dbReference type="InterPro" id="IPR050121">
    <property type="entry name" value="Cytochrome_P450_monoxygenase"/>
</dbReference>
<dbReference type="Gene3D" id="1.10.630.10">
    <property type="entry name" value="Cytochrome P450"/>
    <property type="match status" value="1"/>
</dbReference>
<evidence type="ECO:0000313" key="7">
    <source>
        <dbReference type="Proteomes" id="UP000838763"/>
    </source>
</evidence>
<dbReference type="OrthoDB" id="1470350at2759"/>
<reference evidence="6" key="1">
    <citation type="submission" date="2022-11" db="EMBL/GenBank/DDBJ databases">
        <authorList>
            <person name="Scott C."/>
            <person name="Bruce N."/>
        </authorList>
    </citation>
    <scope>NUCLEOTIDE SEQUENCE</scope>
</reference>
<dbReference type="PANTHER" id="PTHR24305:SF210">
    <property type="entry name" value="CYTOCHROME P450 MONOOXYGENASE ASQL-RELATED"/>
    <property type="match status" value="1"/>
</dbReference>
<dbReference type="SUPFAM" id="SSF48264">
    <property type="entry name" value="Cytochrome P450"/>
    <property type="match status" value="1"/>
</dbReference>
<evidence type="ECO:0000313" key="6">
    <source>
        <dbReference type="EMBL" id="CAI4211019.1"/>
    </source>
</evidence>
<dbReference type="AlphaFoldDB" id="A0A9P1GVD9"/>
<evidence type="ECO:0000256" key="4">
    <source>
        <dbReference type="ARBA" id="ARBA00022723"/>
    </source>
</evidence>
<comment type="similarity">
    <text evidence="2">Belongs to the cytochrome P450 family.</text>
</comment>
<organism evidence="6 7">
    <name type="scientific">Parascedosporium putredinis</name>
    <dbReference type="NCBI Taxonomy" id="1442378"/>
    <lineage>
        <taxon>Eukaryota</taxon>
        <taxon>Fungi</taxon>
        <taxon>Dikarya</taxon>
        <taxon>Ascomycota</taxon>
        <taxon>Pezizomycotina</taxon>
        <taxon>Sordariomycetes</taxon>
        <taxon>Hypocreomycetidae</taxon>
        <taxon>Microascales</taxon>
        <taxon>Microascaceae</taxon>
        <taxon>Parascedosporium</taxon>
    </lineage>
</organism>
<protein>
    <recommendedName>
        <fullName evidence="8">Cytochrome P450</fullName>
    </recommendedName>
</protein>
<dbReference type="EMBL" id="CALLCH030000001">
    <property type="protein sequence ID" value="CAI4211019.1"/>
    <property type="molecule type" value="Genomic_DNA"/>
</dbReference>
<evidence type="ECO:0000256" key="3">
    <source>
        <dbReference type="ARBA" id="ARBA00022617"/>
    </source>
</evidence>
<keyword evidence="4" id="KW-0479">Metal-binding</keyword>
<comment type="caution">
    <text evidence="6">The sequence shown here is derived from an EMBL/GenBank/DDBJ whole genome shotgun (WGS) entry which is preliminary data.</text>
</comment>
<evidence type="ECO:0000256" key="5">
    <source>
        <dbReference type="ARBA" id="ARBA00023004"/>
    </source>
</evidence>
<dbReference type="GO" id="GO:0016705">
    <property type="term" value="F:oxidoreductase activity, acting on paired donors, with incorporation or reduction of molecular oxygen"/>
    <property type="evidence" value="ECO:0007669"/>
    <property type="project" value="InterPro"/>
</dbReference>
<keyword evidence="5" id="KW-0408">Iron</keyword>
<accession>A0A9P1GVD9</accession>
<dbReference type="GO" id="GO:0020037">
    <property type="term" value="F:heme binding"/>
    <property type="evidence" value="ECO:0007669"/>
    <property type="project" value="InterPro"/>
</dbReference>
<keyword evidence="3" id="KW-0349">Heme</keyword>
<proteinExistence type="inferred from homology"/>
<dbReference type="InterPro" id="IPR036396">
    <property type="entry name" value="Cyt_P450_sf"/>
</dbReference>
<dbReference type="InterPro" id="IPR001128">
    <property type="entry name" value="Cyt_P450"/>
</dbReference>
<dbReference type="Pfam" id="PF00067">
    <property type="entry name" value="p450"/>
    <property type="match status" value="1"/>
</dbReference>
<evidence type="ECO:0000256" key="2">
    <source>
        <dbReference type="ARBA" id="ARBA00010617"/>
    </source>
</evidence>